<dbReference type="Proteomes" id="UP000315164">
    <property type="component" value="Unassembled WGS sequence"/>
</dbReference>
<evidence type="ECO:0000313" key="7">
    <source>
        <dbReference type="Proteomes" id="UP000315164"/>
    </source>
</evidence>
<dbReference type="EMBL" id="UGPL01000006">
    <property type="protein sequence ID" value="STY67505.1"/>
    <property type="molecule type" value="Genomic_DNA"/>
</dbReference>
<dbReference type="Pfam" id="PF05939">
    <property type="entry name" value="Phage_min_tail"/>
    <property type="match status" value="1"/>
</dbReference>
<evidence type="ECO:0000313" key="6">
    <source>
        <dbReference type="Proteomes" id="UP000254802"/>
    </source>
</evidence>
<dbReference type="Proteomes" id="UP000254802">
    <property type="component" value="Unassembled WGS sequence"/>
</dbReference>
<keyword evidence="8" id="KW-1185">Reference proteome</keyword>
<evidence type="ECO:0000313" key="3">
    <source>
        <dbReference type="EMBL" id="TRB35357.1"/>
    </source>
</evidence>
<dbReference type="Proteomes" id="UP000318394">
    <property type="component" value="Unassembled WGS sequence"/>
</dbReference>
<evidence type="ECO:0000313" key="2">
    <source>
        <dbReference type="EMBL" id="STY67505.1"/>
    </source>
</evidence>
<proteinExistence type="predicted"/>
<dbReference type="AlphaFoldDB" id="A0A248ZZX1"/>
<accession>A0A248ZZX1</accession>
<sequence length="109" mass="12521">MQTFNFKVEQDYTVQNEPSVVILKFADGYEQTAPKGLNHNLKKYQGITVKANKAEAVKIQQFLNAHGGYKKFNWRDRTSDETVTVRCRSWSSTKLGAVIEFTLNFDEVI</sequence>
<reference evidence="7 8" key="2">
    <citation type="journal article" date="2019" name="Vet. Microbiol.">
        <title>Genetic characterization of susceptible and multi-drug resistant Mannheimia haemolytica isolated from high-risk stocker calves prior to and after antimicrobial metaphylaxis.</title>
        <authorList>
            <person name="Snyder E.R."/>
            <person name="Alvarez-Narvaez S."/>
            <person name="Credille B.C."/>
        </authorList>
    </citation>
    <scope>NUCLEOTIDE SEQUENCE [LARGE SCALE GENOMIC DNA]</scope>
    <source>
        <strain evidence="4 7">UGA-R5-128-1</strain>
        <strain evidence="3 8">UGA-R7-163-1</strain>
    </source>
</reference>
<gene>
    <name evidence="4" type="ORF">FEA53_12770</name>
    <name evidence="3" type="ORF">FEB89_11435</name>
    <name evidence="1" type="ORF">NCTC10638_02644</name>
    <name evidence="2" type="ORF">NCTC9380_02865</name>
</gene>
<dbReference type="EMBL" id="VAJI01000031">
    <property type="protein sequence ID" value="TRB35357.1"/>
    <property type="molecule type" value="Genomic_DNA"/>
</dbReference>
<reference evidence="5 6" key="1">
    <citation type="submission" date="2018-06" db="EMBL/GenBank/DDBJ databases">
        <authorList>
            <consortium name="Pathogen Informatics"/>
            <person name="Doyle S."/>
        </authorList>
    </citation>
    <scope>NUCLEOTIDE SEQUENCE [LARGE SCALE GENOMIC DNA]</scope>
    <source>
        <strain evidence="1 6">NCTC10638</strain>
        <strain evidence="2 5">NCTC9380</strain>
    </source>
</reference>
<dbReference type="EMBL" id="UGPN01000002">
    <property type="protein sequence ID" value="STY61429.1"/>
    <property type="molecule type" value="Genomic_DNA"/>
</dbReference>
<dbReference type="GeneID" id="67369123"/>
<organism evidence="4 7">
    <name type="scientific">Mannheimia haemolytica</name>
    <name type="common">Pasteurella haemolytica</name>
    <dbReference type="NCBI Taxonomy" id="75985"/>
    <lineage>
        <taxon>Bacteria</taxon>
        <taxon>Pseudomonadati</taxon>
        <taxon>Pseudomonadota</taxon>
        <taxon>Gammaproteobacteria</taxon>
        <taxon>Pasteurellales</taxon>
        <taxon>Pasteurellaceae</taxon>
        <taxon>Mannheimia</taxon>
    </lineage>
</organism>
<protein>
    <submittedName>
        <fullName evidence="1">Phage-related protein</fullName>
    </submittedName>
</protein>
<evidence type="ECO:0000313" key="1">
    <source>
        <dbReference type="EMBL" id="STY61429.1"/>
    </source>
</evidence>
<evidence type="ECO:0000313" key="5">
    <source>
        <dbReference type="Proteomes" id="UP000254031"/>
    </source>
</evidence>
<dbReference type="RefSeq" id="WP_006251215.1">
    <property type="nucleotide sequence ID" value="NZ_CP017484.1"/>
</dbReference>
<name>A0A248ZZX1_MANHA</name>
<dbReference type="Proteomes" id="UP000254031">
    <property type="component" value="Unassembled WGS sequence"/>
</dbReference>
<dbReference type="InterPro" id="IPR010265">
    <property type="entry name" value="Phage_lambda_TipM"/>
</dbReference>
<evidence type="ECO:0000313" key="4">
    <source>
        <dbReference type="EMBL" id="TRB72073.1"/>
    </source>
</evidence>
<dbReference type="EMBL" id="VAJB01000043">
    <property type="protein sequence ID" value="TRB72073.1"/>
    <property type="molecule type" value="Genomic_DNA"/>
</dbReference>
<dbReference type="OrthoDB" id="8607203at2"/>
<evidence type="ECO:0000313" key="8">
    <source>
        <dbReference type="Proteomes" id="UP000318394"/>
    </source>
</evidence>